<sequence length="185" mass="21866">MFEIKYEIFEDDISELQTIDIQTFTKEFNQIYGCFTLSINGIEYLPFPSREMKLETKRIYSELILTHFDLLIEAYSELQKSNYVALKYIENPWTWLEFIRKENELIVSKLNIVNSVNTPVQTNSEFFVNAEKEEIINEKILWNELETELIAKTKELLNNISSINCHILKAKCFNQIQLFTNDALS</sequence>
<dbReference type="Proteomes" id="UP000564644">
    <property type="component" value="Unassembled WGS sequence"/>
</dbReference>
<gene>
    <name evidence="1" type="ORF">H7C18_17405</name>
</gene>
<proteinExistence type="predicted"/>
<name>A0A7X0SMQ1_9BACL</name>
<dbReference type="AlphaFoldDB" id="A0A7X0SMQ1"/>
<dbReference type="EMBL" id="JACJVO010000021">
    <property type="protein sequence ID" value="MBB6732701.1"/>
    <property type="molecule type" value="Genomic_DNA"/>
</dbReference>
<evidence type="ECO:0000313" key="1">
    <source>
        <dbReference type="EMBL" id="MBB6732701.1"/>
    </source>
</evidence>
<dbReference type="RefSeq" id="WP_185130360.1">
    <property type="nucleotide sequence ID" value="NZ_JACJVO010000021.1"/>
</dbReference>
<protein>
    <submittedName>
        <fullName evidence="1">Uncharacterized protein</fullName>
    </submittedName>
</protein>
<organism evidence="1 2">
    <name type="scientific">Cohnella zeiphila</name>
    <dbReference type="NCBI Taxonomy" id="2761120"/>
    <lineage>
        <taxon>Bacteria</taxon>
        <taxon>Bacillati</taxon>
        <taxon>Bacillota</taxon>
        <taxon>Bacilli</taxon>
        <taxon>Bacillales</taxon>
        <taxon>Paenibacillaceae</taxon>
        <taxon>Cohnella</taxon>
    </lineage>
</organism>
<reference evidence="1 2" key="1">
    <citation type="submission" date="2020-08" db="EMBL/GenBank/DDBJ databases">
        <title>Cohnella phylogeny.</title>
        <authorList>
            <person name="Dunlap C."/>
        </authorList>
    </citation>
    <scope>NUCLEOTIDE SEQUENCE [LARGE SCALE GENOMIC DNA]</scope>
    <source>
        <strain evidence="1 2">CBP 2801</strain>
    </source>
</reference>
<accession>A0A7X0SMQ1</accession>
<comment type="caution">
    <text evidence="1">The sequence shown here is derived from an EMBL/GenBank/DDBJ whole genome shotgun (WGS) entry which is preliminary data.</text>
</comment>
<keyword evidence="2" id="KW-1185">Reference proteome</keyword>
<evidence type="ECO:0000313" key="2">
    <source>
        <dbReference type="Proteomes" id="UP000564644"/>
    </source>
</evidence>